<sequence>MPQSASYGLHGVWNMHESFAKFRLPAIYGGQPNVVLDVSIANDTGSNMKTIFSTDLVKFWVTTLICTQEGSVRSLFQRLVVGYIGNGLL</sequence>
<evidence type="ECO:0000313" key="2">
    <source>
        <dbReference type="Proteomes" id="UP001433508"/>
    </source>
</evidence>
<name>A0ACC3SU17_LIPKO</name>
<evidence type="ECO:0000313" key="1">
    <source>
        <dbReference type="EMBL" id="KAK9235113.1"/>
    </source>
</evidence>
<reference evidence="2" key="1">
    <citation type="journal article" date="2024" name="Front. Bioeng. Biotechnol.">
        <title>Genome-scale model development and genomic sequencing of the oleaginous clade Lipomyces.</title>
        <authorList>
            <person name="Czajka J.J."/>
            <person name="Han Y."/>
            <person name="Kim J."/>
            <person name="Mondo S.J."/>
            <person name="Hofstad B.A."/>
            <person name="Robles A."/>
            <person name="Haridas S."/>
            <person name="Riley R."/>
            <person name="LaButti K."/>
            <person name="Pangilinan J."/>
            <person name="Andreopoulos W."/>
            <person name="Lipzen A."/>
            <person name="Yan J."/>
            <person name="Wang M."/>
            <person name="Ng V."/>
            <person name="Grigoriev I.V."/>
            <person name="Spatafora J.W."/>
            <person name="Magnuson J.K."/>
            <person name="Baker S.E."/>
            <person name="Pomraning K.R."/>
        </authorList>
    </citation>
    <scope>NUCLEOTIDE SEQUENCE [LARGE SCALE GENOMIC DNA]</scope>
    <source>
        <strain evidence="2">CBS 7786</strain>
    </source>
</reference>
<protein>
    <submittedName>
        <fullName evidence="1">Uncharacterized protein</fullName>
    </submittedName>
</protein>
<comment type="caution">
    <text evidence="1">The sequence shown here is derived from an EMBL/GenBank/DDBJ whole genome shotgun (WGS) entry which is preliminary data.</text>
</comment>
<keyword evidence="2" id="KW-1185">Reference proteome</keyword>
<dbReference type="Proteomes" id="UP001433508">
    <property type="component" value="Unassembled WGS sequence"/>
</dbReference>
<gene>
    <name evidence="1" type="ORF">V1525DRAFT_410897</name>
</gene>
<organism evidence="1 2">
    <name type="scientific">Lipomyces kononenkoae</name>
    <name type="common">Yeast</name>
    <dbReference type="NCBI Taxonomy" id="34357"/>
    <lineage>
        <taxon>Eukaryota</taxon>
        <taxon>Fungi</taxon>
        <taxon>Dikarya</taxon>
        <taxon>Ascomycota</taxon>
        <taxon>Saccharomycotina</taxon>
        <taxon>Lipomycetes</taxon>
        <taxon>Lipomycetales</taxon>
        <taxon>Lipomycetaceae</taxon>
        <taxon>Lipomyces</taxon>
    </lineage>
</organism>
<proteinExistence type="predicted"/>
<accession>A0ACC3SU17</accession>
<dbReference type="EMBL" id="MU971430">
    <property type="protein sequence ID" value="KAK9235113.1"/>
    <property type="molecule type" value="Genomic_DNA"/>
</dbReference>